<gene>
    <name evidence="2" type="ORF">HanXRQr2_Chr15g0690161</name>
</gene>
<keyword evidence="1" id="KW-0812">Transmembrane</keyword>
<sequence>MFNDIINMWYQSNVDYIILTMLIELLLCRFFALHSRDMQKHIYGSYGIGS</sequence>
<accession>A0A9K3H4A4</accession>
<evidence type="ECO:0000256" key="1">
    <source>
        <dbReference type="SAM" id="Phobius"/>
    </source>
</evidence>
<comment type="caution">
    <text evidence="2">The sequence shown here is derived from an EMBL/GenBank/DDBJ whole genome shotgun (WGS) entry which is preliminary data.</text>
</comment>
<protein>
    <submittedName>
        <fullName evidence="2">Uncharacterized protein</fullName>
    </submittedName>
</protein>
<reference evidence="2" key="2">
    <citation type="submission" date="2020-06" db="EMBL/GenBank/DDBJ databases">
        <title>Helianthus annuus Genome sequencing and assembly Release 2.</title>
        <authorList>
            <person name="Gouzy J."/>
            <person name="Langlade N."/>
            <person name="Munos S."/>
        </authorList>
    </citation>
    <scope>NUCLEOTIDE SEQUENCE</scope>
    <source>
        <tissue evidence="2">Leaves</tissue>
    </source>
</reference>
<keyword evidence="1" id="KW-1133">Transmembrane helix</keyword>
<organism evidence="2 3">
    <name type="scientific">Helianthus annuus</name>
    <name type="common">Common sunflower</name>
    <dbReference type="NCBI Taxonomy" id="4232"/>
    <lineage>
        <taxon>Eukaryota</taxon>
        <taxon>Viridiplantae</taxon>
        <taxon>Streptophyta</taxon>
        <taxon>Embryophyta</taxon>
        <taxon>Tracheophyta</taxon>
        <taxon>Spermatophyta</taxon>
        <taxon>Magnoliopsida</taxon>
        <taxon>eudicotyledons</taxon>
        <taxon>Gunneridae</taxon>
        <taxon>Pentapetalae</taxon>
        <taxon>asterids</taxon>
        <taxon>campanulids</taxon>
        <taxon>Asterales</taxon>
        <taxon>Asteraceae</taxon>
        <taxon>Asteroideae</taxon>
        <taxon>Heliantheae alliance</taxon>
        <taxon>Heliantheae</taxon>
        <taxon>Helianthus</taxon>
    </lineage>
</organism>
<dbReference type="Proteomes" id="UP000215914">
    <property type="component" value="Unassembled WGS sequence"/>
</dbReference>
<keyword evidence="3" id="KW-1185">Reference proteome</keyword>
<evidence type="ECO:0000313" key="2">
    <source>
        <dbReference type="EMBL" id="KAF5764274.1"/>
    </source>
</evidence>
<dbReference type="EMBL" id="MNCJ02000330">
    <property type="protein sequence ID" value="KAF5764274.1"/>
    <property type="molecule type" value="Genomic_DNA"/>
</dbReference>
<keyword evidence="1" id="KW-0472">Membrane</keyword>
<feature type="transmembrane region" description="Helical" evidence="1">
    <location>
        <begin position="16"/>
        <end position="33"/>
    </location>
</feature>
<dbReference type="AlphaFoldDB" id="A0A9K3H4A4"/>
<dbReference type="Gramene" id="mRNA:HanXRQr2_Chr15g0690161">
    <property type="protein sequence ID" value="CDS:HanXRQr2_Chr15g0690161.1"/>
    <property type="gene ID" value="HanXRQr2_Chr15g0690161"/>
</dbReference>
<evidence type="ECO:0000313" key="3">
    <source>
        <dbReference type="Proteomes" id="UP000215914"/>
    </source>
</evidence>
<reference evidence="2" key="1">
    <citation type="journal article" date="2017" name="Nature">
        <title>The sunflower genome provides insights into oil metabolism, flowering and Asterid evolution.</title>
        <authorList>
            <person name="Badouin H."/>
            <person name="Gouzy J."/>
            <person name="Grassa C.J."/>
            <person name="Murat F."/>
            <person name="Staton S.E."/>
            <person name="Cottret L."/>
            <person name="Lelandais-Briere C."/>
            <person name="Owens G.L."/>
            <person name="Carrere S."/>
            <person name="Mayjonade B."/>
            <person name="Legrand L."/>
            <person name="Gill N."/>
            <person name="Kane N.C."/>
            <person name="Bowers J.E."/>
            <person name="Hubner S."/>
            <person name="Bellec A."/>
            <person name="Berard A."/>
            <person name="Berges H."/>
            <person name="Blanchet N."/>
            <person name="Boniface M.C."/>
            <person name="Brunel D."/>
            <person name="Catrice O."/>
            <person name="Chaidir N."/>
            <person name="Claudel C."/>
            <person name="Donnadieu C."/>
            <person name="Faraut T."/>
            <person name="Fievet G."/>
            <person name="Helmstetter N."/>
            <person name="King M."/>
            <person name="Knapp S.J."/>
            <person name="Lai Z."/>
            <person name="Le Paslier M.C."/>
            <person name="Lippi Y."/>
            <person name="Lorenzon L."/>
            <person name="Mandel J.R."/>
            <person name="Marage G."/>
            <person name="Marchand G."/>
            <person name="Marquand E."/>
            <person name="Bret-Mestries E."/>
            <person name="Morien E."/>
            <person name="Nambeesan S."/>
            <person name="Nguyen T."/>
            <person name="Pegot-Espagnet P."/>
            <person name="Pouilly N."/>
            <person name="Raftis F."/>
            <person name="Sallet E."/>
            <person name="Schiex T."/>
            <person name="Thomas J."/>
            <person name="Vandecasteele C."/>
            <person name="Vares D."/>
            <person name="Vear F."/>
            <person name="Vautrin S."/>
            <person name="Crespi M."/>
            <person name="Mangin B."/>
            <person name="Burke J.M."/>
            <person name="Salse J."/>
            <person name="Munos S."/>
            <person name="Vincourt P."/>
            <person name="Rieseberg L.H."/>
            <person name="Langlade N.B."/>
        </authorList>
    </citation>
    <scope>NUCLEOTIDE SEQUENCE</scope>
    <source>
        <tissue evidence="2">Leaves</tissue>
    </source>
</reference>
<name>A0A9K3H4A4_HELAN</name>
<proteinExistence type="predicted"/>